<proteinExistence type="predicted"/>
<gene>
    <name evidence="1" type="ORF">NM688_g9403</name>
</gene>
<evidence type="ECO:0000313" key="1">
    <source>
        <dbReference type="EMBL" id="KAJ3518693.1"/>
    </source>
</evidence>
<accession>A0ACC1RJJ2</accession>
<name>A0ACC1RJJ2_9APHY</name>
<dbReference type="Proteomes" id="UP001148662">
    <property type="component" value="Unassembled WGS sequence"/>
</dbReference>
<protein>
    <submittedName>
        <fullName evidence="1">Uncharacterized protein</fullName>
    </submittedName>
</protein>
<dbReference type="EMBL" id="JANHOG010002931">
    <property type="protein sequence ID" value="KAJ3518693.1"/>
    <property type="molecule type" value="Genomic_DNA"/>
</dbReference>
<keyword evidence="2" id="KW-1185">Reference proteome</keyword>
<organism evidence="1 2">
    <name type="scientific">Phlebia brevispora</name>
    <dbReference type="NCBI Taxonomy" id="194682"/>
    <lineage>
        <taxon>Eukaryota</taxon>
        <taxon>Fungi</taxon>
        <taxon>Dikarya</taxon>
        <taxon>Basidiomycota</taxon>
        <taxon>Agaricomycotina</taxon>
        <taxon>Agaricomycetes</taxon>
        <taxon>Polyporales</taxon>
        <taxon>Meruliaceae</taxon>
        <taxon>Phlebia</taxon>
    </lineage>
</organism>
<evidence type="ECO:0000313" key="2">
    <source>
        <dbReference type="Proteomes" id="UP001148662"/>
    </source>
</evidence>
<reference evidence="1" key="1">
    <citation type="submission" date="2022-07" db="EMBL/GenBank/DDBJ databases">
        <title>Genome Sequence of Phlebia brevispora.</title>
        <authorList>
            <person name="Buettner E."/>
        </authorList>
    </citation>
    <scope>NUCLEOTIDE SEQUENCE</scope>
    <source>
        <strain evidence="1">MPL23</strain>
    </source>
</reference>
<comment type="caution">
    <text evidence="1">The sequence shown here is derived from an EMBL/GenBank/DDBJ whole genome shotgun (WGS) entry which is preliminary data.</text>
</comment>
<sequence length="99" mass="11020">MVITLEFKFPIPKPSNSHCAQQTVAIYTRGKFVNDPSMRHDSYVEVWTAPTDIGEGTVTDDWKVHQRCLAVGTQMALVTSGDLNRKKGKEANSKVKAQL</sequence>